<organism evidence="2 3">
    <name type="scientific">Clostridium senegalense</name>
    <dbReference type="NCBI Taxonomy" id="1465809"/>
    <lineage>
        <taxon>Bacteria</taxon>
        <taxon>Bacillati</taxon>
        <taxon>Bacillota</taxon>
        <taxon>Clostridia</taxon>
        <taxon>Eubacteriales</taxon>
        <taxon>Clostridiaceae</taxon>
        <taxon>Clostridium</taxon>
    </lineage>
</organism>
<dbReference type="SUPFAM" id="SSF55729">
    <property type="entry name" value="Acyl-CoA N-acyltransferases (Nat)"/>
    <property type="match status" value="1"/>
</dbReference>
<gene>
    <name evidence="2" type="ORF">G3M99_02805</name>
</gene>
<dbReference type="Gene3D" id="3.40.630.30">
    <property type="match status" value="1"/>
</dbReference>
<keyword evidence="2" id="KW-0808">Transferase</keyword>
<evidence type="ECO:0000313" key="3">
    <source>
        <dbReference type="Proteomes" id="UP000481872"/>
    </source>
</evidence>
<dbReference type="Proteomes" id="UP000481872">
    <property type="component" value="Unassembled WGS sequence"/>
</dbReference>
<accession>A0A6M0H137</accession>
<protein>
    <submittedName>
        <fullName evidence="2">GNAT family N-acetyltransferase</fullName>
    </submittedName>
</protein>
<evidence type="ECO:0000259" key="1">
    <source>
        <dbReference type="PROSITE" id="PS51186"/>
    </source>
</evidence>
<reference evidence="2 3" key="1">
    <citation type="submission" date="2020-02" db="EMBL/GenBank/DDBJ databases">
        <title>Genome assembly of a novel Clostridium senegalense strain.</title>
        <authorList>
            <person name="Gupta T.B."/>
            <person name="Jauregui R."/>
            <person name="Maclean P."/>
            <person name="Nawarathana A."/>
            <person name="Brightwell G."/>
        </authorList>
    </citation>
    <scope>NUCLEOTIDE SEQUENCE [LARGE SCALE GENOMIC DNA]</scope>
    <source>
        <strain evidence="2 3">AGRFS4</strain>
    </source>
</reference>
<dbReference type="InterPro" id="IPR000182">
    <property type="entry name" value="GNAT_dom"/>
</dbReference>
<dbReference type="InterPro" id="IPR016181">
    <property type="entry name" value="Acyl_CoA_acyltransferase"/>
</dbReference>
<evidence type="ECO:0000313" key="2">
    <source>
        <dbReference type="EMBL" id="NEU03803.1"/>
    </source>
</evidence>
<dbReference type="RefSeq" id="WP_199869137.1">
    <property type="nucleotide sequence ID" value="NZ_JAAGPU010000002.1"/>
</dbReference>
<feature type="domain" description="N-acetyltransferase" evidence="1">
    <location>
        <begin position="4"/>
        <end position="135"/>
    </location>
</feature>
<dbReference type="EMBL" id="JAAGPU010000002">
    <property type="protein sequence ID" value="NEU03803.1"/>
    <property type="molecule type" value="Genomic_DNA"/>
</dbReference>
<dbReference type="Pfam" id="PF00583">
    <property type="entry name" value="Acetyltransf_1"/>
    <property type="match status" value="1"/>
</dbReference>
<name>A0A6M0H137_9CLOT</name>
<keyword evidence="3" id="KW-1185">Reference proteome</keyword>
<dbReference type="PROSITE" id="PS51186">
    <property type="entry name" value="GNAT"/>
    <property type="match status" value="1"/>
</dbReference>
<dbReference type="GO" id="GO:0016747">
    <property type="term" value="F:acyltransferase activity, transferring groups other than amino-acyl groups"/>
    <property type="evidence" value="ECO:0007669"/>
    <property type="project" value="InterPro"/>
</dbReference>
<comment type="caution">
    <text evidence="2">The sequence shown here is derived from an EMBL/GenBank/DDBJ whole genome shotgun (WGS) entry which is preliminary data.</text>
</comment>
<proteinExistence type="predicted"/>
<dbReference type="AlphaFoldDB" id="A0A6M0H137"/>
<sequence length="135" mass="15617">MKIVVIKEFDNTSERIEEIKNEVEKKSLLNKEDSKISDKDFIFTTEEHDLEDSKEIIGTMILKKVDDKVYKINKINLLEDRRNLGLGGAMVKYALEVVKKNCGKSIIVDDDEKLKGFYTKLGFTKDKDNKLIMNI</sequence>